<feature type="transmembrane region" description="Helical" evidence="7">
    <location>
        <begin position="203"/>
        <end position="222"/>
    </location>
</feature>
<proteinExistence type="inferred from homology"/>
<dbReference type="InterPro" id="IPR052337">
    <property type="entry name" value="SAT4-like"/>
</dbReference>
<protein>
    <recommendedName>
        <fullName evidence="8">Rhodopsin domain-containing protein</fullName>
    </recommendedName>
</protein>
<dbReference type="InterPro" id="IPR049326">
    <property type="entry name" value="Rhodopsin_dom_fungi"/>
</dbReference>
<evidence type="ECO:0000313" key="9">
    <source>
        <dbReference type="EMBL" id="TVY57792.1"/>
    </source>
</evidence>
<feature type="region of interest" description="Disordered" evidence="6">
    <location>
        <begin position="322"/>
        <end position="423"/>
    </location>
</feature>
<organism evidence="9 10">
    <name type="scientific">Lachnellula suecica</name>
    <dbReference type="NCBI Taxonomy" id="602035"/>
    <lineage>
        <taxon>Eukaryota</taxon>
        <taxon>Fungi</taxon>
        <taxon>Dikarya</taxon>
        <taxon>Ascomycota</taxon>
        <taxon>Pezizomycotina</taxon>
        <taxon>Leotiomycetes</taxon>
        <taxon>Helotiales</taxon>
        <taxon>Lachnaceae</taxon>
        <taxon>Lachnellula</taxon>
    </lineage>
</organism>
<reference evidence="9 10" key="1">
    <citation type="submission" date="2018-05" db="EMBL/GenBank/DDBJ databases">
        <title>Genome sequencing and assembly of the regulated plant pathogen Lachnellula willkommii and related sister species for the development of diagnostic species identification markers.</title>
        <authorList>
            <person name="Giroux E."/>
            <person name="Bilodeau G."/>
        </authorList>
    </citation>
    <scope>NUCLEOTIDE SEQUENCE [LARGE SCALE GENOMIC DNA]</scope>
    <source>
        <strain evidence="9 10">CBS 268.59</strain>
    </source>
</reference>
<feature type="compositionally biased region" description="Polar residues" evidence="6">
    <location>
        <begin position="325"/>
        <end position="334"/>
    </location>
</feature>
<comment type="caution">
    <text evidence="9">The sequence shown here is derived from an EMBL/GenBank/DDBJ whole genome shotgun (WGS) entry which is preliminary data.</text>
</comment>
<evidence type="ECO:0000256" key="5">
    <source>
        <dbReference type="ARBA" id="ARBA00038359"/>
    </source>
</evidence>
<sequence length="423" mass="47032">MSLSPAELQAYLNGPAYPLPPGVEPNFTNPHNFKSIVLTIGIIFLVFPTLAIFIRLYTKLWLIGRMHWEDWAMLVGWGIFIGTFVVTVLGRPYGAATHQWNVQLKDLSHYLYYLHLGAVMYGCCIFAVKLSILLQYLRVFTIPKERGLFFWSCHAMIWLDFVFYAACFFLEIFSCKPLAGAWDPIVAATARCLNVNTLNTASAAVNSVSDIVILILPQPIIWNLNMSFRKKLGLSAIFSTGLLACIASAVRIYYGVKLASTGDYTWYASVFASIVPIEIGFGIITGCLPVLPKFSHHVTSQPIFQRLGNSLRSLRSLLYSKGSRQRGNGSSTSGDGAGKPWTPSSDSKLARPNSYVPMPDAHELSLVSDGEGTTGGSKVNSKTQIMRTVDITMDSKNPDENSEGELWKMSQNRVKPWEYRNEN</sequence>
<feature type="transmembrane region" description="Helical" evidence="7">
    <location>
        <begin position="266"/>
        <end position="291"/>
    </location>
</feature>
<keyword evidence="3 7" id="KW-1133">Transmembrane helix</keyword>
<dbReference type="PANTHER" id="PTHR33048">
    <property type="entry name" value="PTH11-LIKE INTEGRAL MEMBRANE PROTEIN (AFU_ORTHOLOGUE AFUA_5G11245)"/>
    <property type="match status" value="1"/>
</dbReference>
<evidence type="ECO:0000256" key="4">
    <source>
        <dbReference type="ARBA" id="ARBA00023136"/>
    </source>
</evidence>
<feature type="transmembrane region" description="Helical" evidence="7">
    <location>
        <begin position="234"/>
        <end position="254"/>
    </location>
</feature>
<evidence type="ECO:0000313" key="10">
    <source>
        <dbReference type="Proteomes" id="UP000469558"/>
    </source>
</evidence>
<keyword evidence="10" id="KW-1185">Reference proteome</keyword>
<evidence type="ECO:0000256" key="1">
    <source>
        <dbReference type="ARBA" id="ARBA00004141"/>
    </source>
</evidence>
<feature type="domain" description="Rhodopsin" evidence="8">
    <location>
        <begin position="54"/>
        <end position="293"/>
    </location>
</feature>
<evidence type="ECO:0000256" key="7">
    <source>
        <dbReference type="SAM" id="Phobius"/>
    </source>
</evidence>
<feature type="compositionally biased region" description="Polar residues" evidence="6">
    <location>
        <begin position="376"/>
        <end position="386"/>
    </location>
</feature>
<keyword evidence="2 7" id="KW-0812">Transmembrane</keyword>
<name>A0A8T9BS21_9HELO</name>
<dbReference type="Pfam" id="PF20684">
    <property type="entry name" value="Fung_rhodopsin"/>
    <property type="match status" value="1"/>
</dbReference>
<comment type="subcellular location">
    <subcellularLocation>
        <location evidence="1">Membrane</location>
        <topology evidence="1">Multi-pass membrane protein</topology>
    </subcellularLocation>
</comment>
<comment type="similarity">
    <text evidence="5">Belongs to the SAT4 family.</text>
</comment>
<dbReference type="OrthoDB" id="444631at2759"/>
<dbReference type="Proteomes" id="UP000469558">
    <property type="component" value="Unassembled WGS sequence"/>
</dbReference>
<dbReference type="AlphaFoldDB" id="A0A8T9BS21"/>
<evidence type="ECO:0000256" key="3">
    <source>
        <dbReference type="ARBA" id="ARBA00022989"/>
    </source>
</evidence>
<keyword evidence="4 7" id="KW-0472">Membrane</keyword>
<evidence type="ECO:0000259" key="8">
    <source>
        <dbReference type="Pfam" id="PF20684"/>
    </source>
</evidence>
<dbReference type="EMBL" id="QGMK01002539">
    <property type="protein sequence ID" value="TVY57792.1"/>
    <property type="molecule type" value="Genomic_DNA"/>
</dbReference>
<evidence type="ECO:0000256" key="6">
    <source>
        <dbReference type="SAM" id="MobiDB-lite"/>
    </source>
</evidence>
<accession>A0A8T9BS21</accession>
<dbReference type="PANTHER" id="PTHR33048:SF158">
    <property type="entry name" value="MEMBRANE PROTEIN PTH11-LIKE, PUTATIVE-RELATED"/>
    <property type="match status" value="1"/>
</dbReference>
<evidence type="ECO:0000256" key="2">
    <source>
        <dbReference type="ARBA" id="ARBA00022692"/>
    </source>
</evidence>
<feature type="transmembrane region" description="Helical" evidence="7">
    <location>
        <begin position="36"/>
        <end position="58"/>
    </location>
</feature>
<feature type="transmembrane region" description="Helical" evidence="7">
    <location>
        <begin position="70"/>
        <end position="90"/>
    </location>
</feature>
<gene>
    <name evidence="9" type="ORF">LSUE1_G008639</name>
</gene>
<feature type="transmembrane region" description="Helical" evidence="7">
    <location>
        <begin position="110"/>
        <end position="136"/>
    </location>
</feature>
<dbReference type="GO" id="GO:0016020">
    <property type="term" value="C:membrane"/>
    <property type="evidence" value="ECO:0007669"/>
    <property type="project" value="UniProtKB-SubCell"/>
</dbReference>
<feature type="transmembrane region" description="Helical" evidence="7">
    <location>
        <begin position="148"/>
        <end position="173"/>
    </location>
</feature>